<evidence type="ECO:0000313" key="11">
    <source>
        <dbReference type="Proteomes" id="UP000265515"/>
    </source>
</evidence>
<evidence type="ECO:0000256" key="6">
    <source>
        <dbReference type="ARBA" id="ARBA00022801"/>
    </source>
</evidence>
<dbReference type="PIRSF" id="PIRSF033096">
    <property type="entry name" value="PPPtase_5"/>
    <property type="match status" value="1"/>
</dbReference>
<evidence type="ECO:0000256" key="8">
    <source>
        <dbReference type="PROSITE-ProRule" id="PRU00339"/>
    </source>
</evidence>
<dbReference type="Gene3D" id="1.25.40.10">
    <property type="entry name" value="Tetratricopeptide repeat domain"/>
    <property type="match status" value="1"/>
</dbReference>
<sequence length="399" mass="45758">MNGSCPVDMECAEELKQVANLAFNERKFQQAIDLYTQAIEANPKCAVYYANRAFAHTKLEEYGSAVEDSTTAIELDRKYVKGYYRRGTAYLLMGKFKEALKDFRQVVRIRPNDPDAKRQCRECEKAVQKIRFEEAIWREDTVRRAVSETIDISAMEVDDSYTGPRLEGEEVTLEFVKTMMEEFRKQKSLHKRYAYQILLRVNEISKATPTLVDITVPEGSHITVCGDIHGQYYDLLNIFEMNGLPSDENPYLFNGDFVDRGSFSVEVIFTLFAFKCLYPNGLMCELLWSDPQPDNGRSPSKRGVGVAFGPDVTSRFLQENNLELIVRSHEVREEGCQLEHNGKLITVFSAPNYCDQMGNLGAYIRFESDMVPKFTKFKAVPHPNVKPMQYATNFMNFLV</sequence>
<dbReference type="Gene3D" id="3.60.21.10">
    <property type="match status" value="2"/>
</dbReference>
<dbReference type="PRINTS" id="PR00114">
    <property type="entry name" value="STPHPHTASE"/>
</dbReference>
<evidence type="ECO:0000256" key="7">
    <source>
        <dbReference type="ARBA" id="ARBA00023211"/>
    </source>
</evidence>
<dbReference type="PANTHER" id="PTHR45668:SF5">
    <property type="entry name" value="SERINE_THREONINE-PROTEIN PHOSPHATASE 5"/>
    <property type="match status" value="1"/>
</dbReference>
<keyword evidence="5" id="KW-0677">Repeat</keyword>
<dbReference type="EC" id="3.1.3.16" evidence="3"/>
<evidence type="ECO:0000259" key="9">
    <source>
        <dbReference type="SMART" id="SM00156"/>
    </source>
</evidence>
<evidence type="ECO:0000256" key="4">
    <source>
        <dbReference type="ARBA" id="ARBA00022723"/>
    </source>
</evidence>
<dbReference type="Proteomes" id="UP000265515">
    <property type="component" value="Unassembled WGS sequence"/>
</dbReference>
<gene>
    <name evidence="10" type="ORF">CBR_g3721</name>
</gene>
<evidence type="ECO:0000256" key="1">
    <source>
        <dbReference type="ARBA" id="ARBA00001936"/>
    </source>
</evidence>
<feature type="repeat" description="TPR" evidence="8">
    <location>
        <begin position="12"/>
        <end position="45"/>
    </location>
</feature>
<reference evidence="10 11" key="1">
    <citation type="journal article" date="2018" name="Cell">
        <title>The Chara Genome: Secondary Complexity and Implications for Plant Terrestrialization.</title>
        <authorList>
            <person name="Nishiyama T."/>
            <person name="Sakayama H."/>
            <person name="Vries J.D."/>
            <person name="Buschmann H."/>
            <person name="Saint-Marcoux D."/>
            <person name="Ullrich K.K."/>
            <person name="Haas F.B."/>
            <person name="Vanderstraeten L."/>
            <person name="Becker D."/>
            <person name="Lang D."/>
            <person name="Vosolsobe S."/>
            <person name="Rombauts S."/>
            <person name="Wilhelmsson P.K.I."/>
            <person name="Janitza P."/>
            <person name="Kern R."/>
            <person name="Heyl A."/>
            <person name="Rumpler F."/>
            <person name="Villalobos L.I.A.C."/>
            <person name="Clay J.M."/>
            <person name="Skokan R."/>
            <person name="Toyoda A."/>
            <person name="Suzuki Y."/>
            <person name="Kagoshima H."/>
            <person name="Schijlen E."/>
            <person name="Tajeshwar N."/>
            <person name="Catarino B."/>
            <person name="Hetherington A.J."/>
            <person name="Saltykova A."/>
            <person name="Bonnot C."/>
            <person name="Breuninger H."/>
            <person name="Symeonidi A."/>
            <person name="Radhakrishnan G.V."/>
            <person name="Van Nieuwerburgh F."/>
            <person name="Deforce D."/>
            <person name="Chang C."/>
            <person name="Karol K.G."/>
            <person name="Hedrich R."/>
            <person name="Ulvskov P."/>
            <person name="Glockner G."/>
            <person name="Delwiche C.F."/>
            <person name="Petrasek J."/>
            <person name="Van de Peer Y."/>
            <person name="Friml J."/>
            <person name="Beilby M."/>
            <person name="Dolan L."/>
            <person name="Kohara Y."/>
            <person name="Sugano S."/>
            <person name="Fujiyama A."/>
            <person name="Delaux P.-M."/>
            <person name="Quint M."/>
            <person name="TheiBen G."/>
            <person name="Hagemann M."/>
            <person name="Harholt J."/>
            <person name="Dunand C."/>
            <person name="Zachgo S."/>
            <person name="Langdale J."/>
            <person name="Maumus F."/>
            <person name="Straeten D.V.D."/>
            <person name="Gould S.B."/>
            <person name="Rensing S.A."/>
        </authorList>
    </citation>
    <scope>NUCLEOTIDE SEQUENCE [LARGE SCALE GENOMIC DNA]</scope>
    <source>
        <strain evidence="10 11">S276</strain>
    </source>
</reference>
<dbReference type="PROSITE" id="PS50293">
    <property type="entry name" value="TPR_REGION"/>
    <property type="match status" value="1"/>
</dbReference>
<proteinExistence type="inferred from homology"/>
<dbReference type="GO" id="GO:0004722">
    <property type="term" value="F:protein serine/threonine phosphatase activity"/>
    <property type="evidence" value="ECO:0007669"/>
    <property type="project" value="UniProtKB-EC"/>
</dbReference>
<protein>
    <recommendedName>
        <fullName evidence="3">protein-serine/threonine phosphatase</fullName>
        <ecNumber evidence="3">3.1.3.16</ecNumber>
    </recommendedName>
</protein>
<dbReference type="InterPro" id="IPR011990">
    <property type="entry name" value="TPR-like_helical_dom_sf"/>
</dbReference>
<keyword evidence="6" id="KW-0378">Hydrolase</keyword>
<dbReference type="SUPFAM" id="SSF48452">
    <property type="entry name" value="TPR-like"/>
    <property type="match status" value="1"/>
</dbReference>
<keyword evidence="8" id="KW-0802">TPR repeat</keyword>
<dbReference type="InterPro" id="IPR019734">
    <property type="entry name" value="TPR_rpt"/>
</dbReference>
<dbReference type="FunFam" id="1.25.40.10:FF:000292">
    <property type="entry name" value="Serine/threonine-protein phosphatase 5"/>
    <property type="match status" value="1"/>
</dbReference>
<dbReference type="InterPro" id="IPR004843">
    <property type="entry name" value="Calcineurin-like_PHP"/>
</dbReference>
<keyword evidence="11" id="KW-1185">Reference proteome</keyword>
<dbReference type="InterPro" id="IPR029052">
    <property type="entry name" value="Metallo-depent_PP-like"/>
</dbReference>
<organism evidence="10 11">
    <name type="scientific">Chara braunii</name>
    <name type="common">Braun's stonewort</name>
    <dbReference type="NCBI Taxonomy" id="69332"/>
    <lineage>
        <taxon>Eukaryota</taxon>
        <taxon>Viridiplantae</taxon>
        <taxon>Streptophyta</taxon>
        <taxon>Charophyceae</taxon>
        <taxon>Charales</taxon>
        <taxon>Characeae</taxon>
        <taxon>Chara</taxon>
    </lineage>
</organism>
<dbReference type="SUPFAM" id="SSF56300">
    <property type="entry name" value="Metallo-dependent phosphatases"/>
    <property type="match status" value="1"/>
</dbReference>
<dbReference type="Pfam" id="PF13181">
    <property type="entry name" value="TPR_8"/>
    <property type="match status" value="1"/>
</dbReference>
<dbReference type="InterPro" id="IPR006186">
    <property type="entry name" value="Ser/Thr-sp_prot-phosphatase"/>
</dbReference>
<keyword evidence="4" id="KW-0479">Metal-binding</keyword>
<dbReference type="SMART" id="SM00156">
    <property type="entry name" value="PP2Ac"/>
    <property type="match status" value="1"/>
</dbReference>
<dbReference type="SMART" id="SM00028">
    <property type="entry name" value="TPR"/>
    <property type="match status" value="3"/>
</dbReference>
<dbReference type="PANTHER" id="PTHR45668">
    <property type="entry name" value="SERINE/THREONINE-PROTEIN PHOSPHATASE 5-RELATED"/>
    <property type="match status" value="1"/>
</dbReference>
<comment type="cofactor">
    <cofactor evidence="1">
        <name>Mn(2+)</name>
        <dbReference type="ChEBI" id="CHEBI:29035"/>
    </cofactor>
</comment>
<dbReference type="InterPro" id="IPR051134">
    <property type="entry name" value="PPP_phosphatase"/>
</dbReference>
<dbReference type="Pfam" id="PF08321">
    <property type="entry name" value="PPP5"/>
    <property type="match status" value="1"/>
</dbReference>
<dbReference type="Pfam" id="PF00149">
    <property type="entry name" value="Metallophos"/>
    <property type="match status" value="1"/>
</dbReference>
<dbReference type="OrthoDB" id="445564at2759"/>
<dbReference type="Pfam" id="PF00515">
    <property type="entry name" value="TPR_1"/>
    <property type="match status" value="1"/>
</dbReference>
<keyword evidence="7" id="KW-0464">Manganese</keyword>
<feature type="repeat" description="TPR" evidence="8">
    <location>
        <begin position="80"/>
        <end position="113"/>
    </location>
</feature>
<evidence type="ECO:0000256" key="3">
    <source>
        <dbReference type="ARBA" id="ARBA00013081"/>
    </source>
</evidence>
<comment type="caution">
    <text evidence="10">The sequence shown here is derived from an EMBL/GenBank/DDBJ whole genome shotgun (WGS) entry which is preliminary data.</text>
</comment>
<dbReference type="PROSITE" id="PS50005">
    <property type="entry name" value="TPR"/>
    <property type="match status" value="2"/>
</dbReference>
<feature type="domain" description="Serine/threonine specific protein phosphatases" evidence="9">
    <location>
        <begin position="189"/>
        <end position="381"/>
    </location>
</feature>
<dbReference type="InterPro" id="IPR013235">
    <property type="entry name" value="PPP_dom"/>
</dbReference>
<dbReference type="AlphaFoldDB" id="A0A388KG37"/>
<dbReference type="GO" id="GO:0046872">
    <property type="term" value="F:metal ion binding"/>
    <property type="evidence" value="ECO:0007669"/>
    <property type="project" value="UniProtKB-KW"/>
</dbReference>
<accession>A0A388KG37</accession>
<evidence type="ECO:0000256" key="2">
    <source>
        <dbReference type="ARBA" id="ARBA00008786"/>
    </source>
</evidence>
<evidence type="ECO:0000313" key="10">
    <source>
        <dbReference type="EMBL" id="GBG69022.1"/>
    </source>
</evidence>
<dbReference type="EMBL" id="BFEA01000109">
    <property type="protein sequence ID" value="GBG69022.1"/>
    <property type="molecule type" value="Genomic_DNA"/>
</dbReference>
<dbReference type="Gramene" id="GBG69022">
    <property type="protein sequence ID" value="GBG69022"/>
    <property type="gene ID" value="CBR_g3721"/>
</dbReference>
<comment type="similarity">
    <text evidence="2">Belongs to the PPP phosphatase family. PP-5 (PP-T) subfamily.</text>
</comment>
<evidence type="ECO:0000256" key="5">
    <source>
        <dbReference type="ARBA" id="ARBA00022737"/>
    </source>
</evidence>
<name>A0A388KG37_CHABU</name>